<dbReference type="NCBIfam" id="TIGR00797">
    <property type="entry name" value="matE"/>
    <property type="match status" value="1"/>
</dbReference>
<evidence type="ECO:0000256" key="7">
    <source>
        <dbReference type="ARBA" id="ARBA00023065"/>
    </source>
</evidence>
<evidence type="ECO:0000256" key="8">
    <source>
        <dbReference type="ARBA" id="ARBA00023136"/>
    </source>
</evidence>
<keyword evidence="7" id="KW-0406">Ion transport</keyword>
<keyword evidence="8 10" id="KW-0472">Membrane</keyword>
<sequence>MKKFLQQSRHILSIFRQSLSGEDYSFTSGSLRKALFILAVPMILEMIMESLFAVIDIFFVSKVGTSAVAAVGLTETVITLVYSLAIGISMAATATVSRRTGEGKPRAASEAAAQSMIVGLLVSVVLAVVGLLYDQEILLLMGASPELAEYGSVYLQWMFGGNIFIVYLFVINGIFRGVGKPHLAMQSLWLANGLNIVLDPCLILGLWIFPELGLKGAAIATNIGRGVGVLFQLYHLFKGRHSLKSNLSMFLPNLSLLKRLIKISAGGVGQMLISSAAWIFLARIVAEFGQAAFAGYTVSIRVIIFAILPAYGLANAAATMVGQNLGANKPMRAEKSVWLATKANFIFLGILAIVFGIFARDIVSLFDDTPEVVIVATRSLQIICLGYIPFGFAMVLSQSFNGAGDTRTPTVINFICDWVFQIPLAYLMAKTFGLGPYGVFLTIALTSLVMASLFFIRFRKGNWKTQKV</sequence>
<protein>
    <recommendedName>
        <fullName evidence="9">Multidrug-efflux transporter</fullName>
    </recommendedName>
</protein>
<feature type="transmembrane region" description="Helical" evidence="10">
    <location>
        <begin position="111"/>
        <end position="133"/>
    </location>
</feature>
<dbReference type="RefSeq" id="WP_266057092.1">
    <property type="nucleotide sequence ID" value="NZ_JAPFQN010000006.1"/>
</dbReference>
<keyword evidence="6 10" id="KW-1133">Transmembrane helix</keyword>
<evidence type="ECO:0000256" key="4">
    <source>
        <dbReference type="ARBA" id="ARBA00022475"/>
    </source>
</evidence>
<feature type="transmembrane region" description="Helical" evidence="10">
    <location>
        <begin position="260"/>
        <end position="281"/>
    </location>
</feature>
<dbReference type="Proteomes" id="UP001209885">
    <property type="component" value="Unassembled WGS sequence"/>
</dbReference>
<evidence type="ECO:0000313" key="11">
    <source>
        <dbReference type="EMBL" id="MCX2744639.1"/>
    </source>
</evidence>
<name>A0ABT3RTG4_9BACT</name>
<dbReference type="InterPro" id="IPR048279">
    <property type="entry name" value="MdtK-like"/>
</dbReference>
<evidence type="ECO:0000256" key="1">
    <source>
        <dbReference type="ARBA" id="ARBA00004651"/>
    </source>
</evidence>
<accession>A0ABT3RTG4</accession>
<evidence type="ECO:0000256" key="2">
    <source>
        <dbReference type="ARBA" id="ARBA00022448"/>
    </source>
</evidence>
<comment type="caution">
    <text evidence="11">The sequence shown here is derived from an EMBL/GenBank/DDBJ whole genome shotgun (WGS) entry which is preliminary data.</text>
</comment>
<evidence type="ECO:0000256" key="6">
    <source>
        <dbReference type="ARBA" id="ARBA00022989"/>
    </source>
</evidence>
<feature type="transmembrane region" description="Helical" evidence="10">
    <location>
        <begin position="153"/>
        <end position="175"/>
    </location>
</feature>
<feature type="transmembrane region" description="Helical" evidence="10">
    <location>
        <begin position="337"/>
        <end position="359"/>
    </location>
</feature>
<dbReference type="InterPro" id="IPR002528">
    <property type="entry name" value="MATE_fam"/>
</dbReference>
<keyword evidence="2" id="KW-0813">Transport</keyword>
<dbReference type="PANTHER" id="PTHR43298:SF2">
    <property type="entry name" value="FMN_FAD EXPORTER YEEO-RELATED"/>
    <property type="match status" value="1"/>
</dbReference>
<dbReference type="PANTHER" id="PTHR43298">
    <property type="entry name" value="MULTIDRUG RESISTANCE PROTEIN NORM-RELATED"/>
    <property type="match status" value="1"/>
</dbReference>
<keyword evidence="12" id="KW-1185">Reference proteome</keyword>
<evidence type="ECO:0000256" key="5">
    <source>
        <dbReference type="ARBA" id="ARBA00022692"/>
    </source>
</evidence>
<evidence type="ECO:0000256" key="9">
    <source>
        <dbReference type="ARBA" id="ARBA00031636"/>
    </source>
</evidence>
<feature type="transmembrane region" description="Helical" evidence="10">
    <location>
        <begin position="216"/>
        <end position="237"/>
    </location>
</feature>
<feature type="transmembrane region" description="Helical" evidence="10">
    <location>
        <begin position="187"/>
        <end position="210"/>
    </location>
</feature>
<dbReference type="InterPro" id="IPR050222">
    <property type="entry name" value="MATE_MdtK"/>
</dbReference>
<feature type="transmembrane region" description="Helical" evidence="10">
    <location>
        <begin position="293"/>
        <end position="316"/>
    </location>
</feature>
<feature type="transmembrane region" description="Helical" evidence="10">
    <location>
        <begin position="435"/>
        <end position="456"/>
    </location>
</feature>
<evidence type="ECO:0000256" key="10">
    <source>
        <dbReference type="SAM" id="Phobius"/>
    </source>
</evidence>
<keyword evidence="4" id="KW-1003">Cell membrane</keyword>
<organism evidence="11 12">
    <name type="scientific">Mangrovivirga halotolerans</name>
    <dbReference type="NCBI Taxonomy" id="2993936"/>
    <lineage>
        <taxon>Bacteria</taxon>
        <taxon>Pseudomonadati</taxon>
        <taxon>Bacteroidota</taxon>
        <taxon>Cytophagia</taxon>
        <taxon>Cytophagales</taxon>
        <taxon>Mangrovivirgaceae</taxon>
        <taxon>Mangrovivirga</taxon>
    </lineage>
</organism>
<evidence type="ECO:0000313" key="12">
    <source>
        <dbReference type="Proteomes" id="UP001209885"/>
    </source>
</evidence>
<dbReference type="CDD" id="cd13139">
    <property type="entry name" value="MATE_like_14"/>
    <property type="match status" value="1"/>
</dbReference>
<keyword evidence="5 10" id="KW-0812">Transmembrane</keyword>
<feature type="transmembrane region" description="Helical" evidence="10">
    <location>
        <begin position="35"/>
        <end position="61"/>
    </location>
</feature>
<feature type="transmembrane region" description="Helical" evidence="10">
    <location>
        <begin position="379"/>
        <end position="398"/>
    </location>
</feature>
<feature type="transmembrane region" description="Helical" evidence="10">
    <location>
        <begin position="410"/>
        <end position="429"/>
    </location>
</feature>
<gene>
    <name evidence="11" type="ORF">OO013_12220</name>
</gene>
<dbReference type="Pfam" id="PF01554">
    <property type="entry name" value="MatE"/>
    <property type="match status" value="2"/>
</dbReference>
<comment type="subcellular location">
    <subcellularLocation>
        <location evidence="1">Cell membrane</location>
        <topology evidence="1">Multi-pass membrane protein</topology>
    </subcellularLocation>
</comment>
<feature type="transmembrane region" description="Helical" evidence="10">
    <location>
        <begin position="67"/>
        <end position="90"/>
    </location>
</feature>
<dbReference type="EMBL" id="JAPFQN010000006">
    <property type="protein sequence ID" value="MCX2744639.1"/>
    <property type="molecule type" value="Genomic_DNA"/>
</dbReference>
<dbReference type="PIRSF" id="PIRSF006603">
    <property type="entry name" value="DinF"/>
    <property type="match status" value="1"/>
</dbReference>
<reference evidence="11 12" key="1">
    <citation type="submission" date="2022-11" db="EMBL/GenBank/DDBJ databases">
        <title>The characterization of three novel Bacteroidetes species and genomic analysis of their roles in tidal elemental geochemical cycles.</title>
        <authorList>
            <person name="Ma K."/>
        </authorList>
    </citation>
    <scope>NUCLEOTIDE SEQUENCE [LARGE SCALE GENOMIC DNA]</scope>
    <source>
        <strain evidence="11 12">M17</strain>
    </source>
</reference>
<proteinExistence type="predicted"/>
<evidence type="ECO:0000256" key="3">
    <source>
        <dbReference type="ARBA" id="ARBA00022449"/>
    </source>
</evidence>
<keyword evidence="3" id="KW-0050">Antiport</keyword>